<feature type="domain" description="FAD-binding" evidence="5">
    <location>
        <begin position="7"/>
        <end position="179"/>
    </location>
</feature>
<protein>
    <recommendedName>
        <fullName evidence="5">FAD-binding domain-containing protein</fullName>
    </recommendedName>
</protein>
<proteinExistence type="predicted"/>
<dbReference type="PANTHER" id="PTHR46972:SF1">
    <property type="entry name" value="FAD DEPENDENT OXIDOREDUCTASE DOMAIN-CONTAINING PROTEIN"/>
    <property type="match status" value="1"/>
</dbReference>
<dbReference type="Proteomes" id="UP000060602">
    <property type="component" value="Chromosome"/>
</dbReference>
<evidence type="ECO:0000313" key="7">
    <source>
        <dbReference type="Proteomes" id="UP000060602"/>
    </source>
</evidence>
<evidence type="ECO:0000256" key="2">
    <source>
        <dbReference type="ARBA" id="ARBA00022827"/>
    </source>
</evidence>
<dbReference type="GO" id="GO:0071949">
    <property type="term" value="F:FAD binding"/>
    <property type="evidence" value="ECO:0007669"/>
    <property type="project" value="InterPro"/>
</dbReference>
<dbReference type="AlphaFoldDB" id="A0A109XXN7"/>
<evidence type="ECO:0000259" key="5">
    <source>
        <dbReference type="Pfam" id="PF01494"/>
    </source>
</evidence>
<dbReference type="Pfam" id="PF01494">
    <property type="entry name" value="FAD_binding_3"/>
    <property type="match status" value="2"/>
</dbReference>
<evidence type="ECO:0000256" key="4">
    <source>
        <dbReference type="ARBA" id="ARBA00023033"/>
    </source>
</evidence>
<dbReference type="PRINTS" id="PR00420">
    <property type="entry name" value="RNGMNOXGNASE"/>
</dbReference>
<name>A0A109XXN7_ALCXX</name>
<dbReference type="SUPFAM" id="SSF51905">
    <property type="entry name" value="FAD/NAD(P)-binding domain"/>
    <property type="match status" value="1"/>
</dbReference>
<dbReference type="RefSeq" id="WP_104021703.1">
    <property type="nucleotide sequence ID" value="NZ_CP014060.2"/>
</dbReference>
<dbReference type="PANTHER" id="PTHR46972">
    <property type="entry name" value="MONOOXYGENASE ASQM-RELATED"/>
    <property type="match status" value="1"/>
</dbReference>
<organism evidence="6 7">
    <name type="scientific">Alcaligenes xylosoxydans xylosoxydans</name>
    <name type="common">Achromobacter xylosoxidans</name>
    <dbReference type="NCBI Taxonomy" id="85698"/>
    <lineage>
        <taxon>Bacteria</taxon>
        <taxon>Pseudomonadati</taxon>
        <taxon>Pseudomonadota</taxon>
        <taxon>Betaproteobacteria</taxon>
        <taxon>Burkholderiales</taxon>
        <taxon>Alcaligenaceae</taxon>
        <taxon>Achromobacter</taxon>
    </lineage>
</organism>
<reference evidence="7" key="1">
    <citation type="submission" date="2015-12" db="EMBL/GenBank/DDBJ databases">
        <title>FDA dAtabase for Regulatory Grade micrObial Sequences (FDA-ARGOS): Supporting development and validation of Infectious Disease Dx tests.</title>
        <authorList>
            <person name="Case J."/>
            <person name="Tallon L."/>
            <person name="Sadzewicz L."/>
            <person name="Sengamalay N."/>
            <person name="Ott S."/>
            <person name="Godinez A."/>
            <person name="Nagaraj S."/>
            <person name="Nadendla S."/>
            <person name="Sichtig H."/>
        </authorList>
    </citation>
    <scope>NUCLEOTIDE SEQUENCE [LARGE SCALE GENOMIC DNA]</scope>
    <source>
        <strain evidence="7">FDAARGOS_147</strain>
    </source>
</reference>
<dbReference type="GO" id="GO:0004497">
    <property type="term" value="F:monooxygenase activity"/>
    <property type="evidence" value="ECO:0007669"/>
    <property type="project" value="UniProtKB-KW"/>
</dbReference>
<sequence>MRQAPTIAIVGAGPAGLTLANVLQRHGWRADVFETDASVDARDQGGSLDLHPEEGQRALARAGLLDAFMAIARHEDQETRLVHHATGQLLREQIPAPGEGDRPEIDRQALRALLLHPLAAGVVRWGERLEAVLPRADGRHDLRCASGVKGPYDLVVGADGAWSKVRAALTPALPAYTGVTFIELWLRDVDRRHPRVARLVGHGTLFALHGGAGIVGQRNGNATLRVYAALRTGAATGACPDPALAAIGKDALLARFAGWAPSLLDLIAEAEGIAAVRPIMALPPGLRWPHRAGLTVIGDAAHVMPPLGVGVNLAMLDAAELAEALVGADDWRAGQRRGEESMWARAAGIAPGCIEALADMFDDNGARALVEQMEAHARRDGAGLSR</sequence>
<dbReference type="InterPro" id="IPR036188">
    <property type="entry name" value="FAD/NAD-bd_sf"/>
</dbReference>
<keyword evidence="2" id="KW-0274">FAD</keyword>
<dbReference type="InterPro" id="IPR002938">
    <property type="entry name" value="FAD-bd"/>
</dbReference>
<dbReference type="Gene3D" id="3.50.50.60">
    <property type="entry name" value="FAD/NAD(P)-binding domain"/>
    <property type="match status" value="1"/>
</dbReference>
<evidence type="ECO:0000256" key="3">
    <source>
        <dbReference type="ARBA" id="ARBA00023002"/>
    </source>
</evidence>
<accession>A0A109XXN7</accession>
<keyword evidence="1" id="KW-0285">Flavoprotein</keyword>
<gene>
    <name evidence="6" type="ORF">AL504_24095</name>
</gene>
<evidence type="ECO:0000256" key="1">
    <source>
        <dbReference type="ARBA" id="ARBA00022630"/>
    </source>
</evidence>
<feature type="domain" description="FAD-binding" evidence="5">
    <location>
        <begin position="294"/>
        <end position="326"/>
    </location>
</feature>
<keyword evidence="4" id="KW-0503">Monooxygenase</keyword>
<keyword evidence="3" id="KW-0560">Oxidoreductase</keyword>
<evidence type="ECO:0000313" key="6">
    <source>
        <dbReference type="EMBL" id="AMG38838.2"/>
    </source>
</evidence>
<dbReference type="EMBL" id="CP014060">
    <property type="protein sequence ID" value="AMG38838.2"/>
    <property type="molecule type" value="Genomic_DNA"/>
</dbReference>